<dbReference type="GO" id="GO:0016757">
    <property type="term" value="F:glycosyltransferase activity"/>
    <property type="evidence" value="ECO:0007669"/>
    <property type="project" value="InterPro"/>
</dbReference>
<dbReference type="CDD" id="cd03808">
    <property type="entry name" value="GT4_CapM-like"/>
    <property type="match status" value="1"/>
</dbReference>
<feature type="domain" description="Glycosyl transferase family 1" evidence="1">
    <location>
        <begin position="188"/>
        <end position="349"/>
    </location>
</feature>
<evidence type="ECO:0000259" key="2">
    <source>
        <dbReference type="Pfam" id="PF13439"/>
    </source>
</evidence>
<proteinExistence type="predicted"/>
<dbReference type="Pfam" id="PF00534">
    <property type="entry name" value="Glycos_transf_1"/>
    <property type="match status" value="1"/>
</dbReference>
<dbReference type="EMBL" id="CP016893">
    <property type="protein sequence ID" value="AST56327.1"/>
    <property type="molecule type" value="Genomic_DNA"/>
</dbReference>
<evidence type="ECO:0000313" key="3">
    <source>
        <dbReference type="EMBL" id="AST56327.1"/>
    </source>
</evidence>
<reference evidence="3 4" key="1">
    <citation type="submission" date="2016-08" db="EMBL/GenBank/DDBJ databases">
        <title>A novel genetic cassette of butanologenic Thermoanaerobacterium thermosaccharolyticum that directly convert cellulose to butanol.</title>
        <authorList>
            <person name="Li T."/>
            <person name="He J."/>
        </authorList>
    </citation>
    <scope>NUCLEOTIDE SEQUENCE [LARGE SCALE GENOMIC DNA]</scope>
    <source>
        <strain evidence="3 4">TG57</strain>
    </source>
</reference>
<sequence length="374" mass="42263">MEKIRVMHIIRAAEGGMKKHLLSILLGLDKEKYQLAVGCSFYKNTSDYLQENGVLVYHVDICDGLNVSKDANAIIKIRNIINDFKPEIIHFHGAKASLVGRLACLGLNLKIVMTVHNFPEYKRMNKIKKRLYLSMNKYLNKKTNAIITVSEALKRAIVDEENIAPEKVKVIYNCVDLSTYVDNPSLDFRKEYNLEPDTLLIGCISRLIPSKGVQDLIKALEILKGRVKVFAFVAGDGPYLNYLQDMVQKAKLENIRFLGYRNDINDFLRNIDIFVLPSHSEGFGISVAEAMTLGVPVIATNVGGIPEIIENNEDGIIVNPESPNDLANAIEILATNTDLRNKFSKKGREYIVSNFSKEKMLNDIDILYENLRRK</sequence>
<gene>
    <name evidence="3" type="ORF">Thert_00069</name>
</gene>
<evidence type="ECO:0000259" key="1">
    <source>
        <dbReference type="Pfam" id="PF00534"/>
    </source>
</evidence>
<dbReference type="SUPFAM" id="SSF53756">
    <property type="entry name" value="UDP-Glycosyltransferase/glycogen phosphorylase"/>
    <property type="match status" value="1"/>
</dbReference>
<evidence type="ECO:0000313" key="4">
    <source>
        <dbReference type="Proteomes" id="UP000214975"/>
    </source>
</evidence>
<name>A0A223HVD2_THETR</name>
<dbReference type="Pfam" id="PF13439">
    <property type="entry name" value="Glyco_transf_4"/>
    <property type="match status" value="1"/>
</dbReference>
<feature type="domain" description="Glycosyltransferase subfamily 4-like N-terminal" evidence="2">
    <location>
        <begin position="15"/>
        <end position="178"/>
    </location>
</feature>
<accession>A0A223HVD2</accession>
<dbReference type="Gene3D" id="3.40.50.2000">
    <property type="entry name" value="Glycogen Phosphorylase B"/>
    <property type="match status" value="2"/>
</dbReference>
<organism evidence="3 4">
    <name type="scientific">Thermoanaerobacterium thermosaccharolyticum</name>
    <name type="common">Clostridium thermosaccharolyticum</name>
    <dbReference type="NCBI Taxonomy" id="1517"/>
    <lineage>
        <taxon>Bacteria</taxon>
        <taxon>Bacillati</taxon>
        <taxon>Bacillota</taxon>
        <taxon>Clostridia</taxon>
        <taxon>Thermoanaerobacterales</taxon>
        <taxon>Thermoanaerobacteraceae</taxon>
        <taxon>Thermoanaerobacterium</taxon>
    </lineage>
</organism>
<dbReference type="PANTHER" id="PTHR12526">
    <property type="entry name" value="GLYCOSYLTRANSFERASE"/>
    <property type="match status" value="1"/>
</dbReference>
<protein>
    <submittedName>
        <fullName evidence="3">Glycosyl transferase</fullName>
    </submittedName>
</protein>
<dbReference type="Proteomes" id="UP000214975">
    <property type="component" value="Chromosome"/>
</dbReference>
<keyword evidence="3" id="KW-0808">Transferase</keyword>
<dbReference type="InterPro" id="IPR001296">
    <property type="entry name" value="Glyco_trans_1"/>
</dbReference>
<dbReference type="RefSeq" id="WP_094396648.1">
    <property type="nucleotide sequence ID" value="NZ_CP016893.1"/>
</dbReference>
<dbReference type="AlphaFoldDB" id="A0A223HVD2"/>
<dbReference type="InterPro" id="IPR028098">
    <property type="entry name" value="Glyco_trans_4-like_N"/>
</dbReference>